<keyword evidence="2" id="KW-1185">Reference proteome</keyword>
<organism evidence="1 2">
    <name type="scientific">Dentiscutata heterogama</name>
    <dbReference type="NCBI Taxonomy" id="1316150"/>
    <lineage>
        <taxon>Eukaryota</taxon>
        <taxon>Fungi</taxon>
        <taxon>Fungi incertae sedis</taxon>
        <taxon>Mucoromycota</taxon>
        <taxon>Glomeromycotina</taxon>
        <taxon>Glomeromycetes</taxon>
        <taxon>Diversisporales</taxon>
        <taxon>Gigasporaceae</taxon>
        <taxon>Dentiscutata</taxon>
    </lineage>
</organism>
<reference evidence="1" key="1">
    <citation type="submission" date="2021-06" db="EMBL/GenBank/DDBJ databases">
        <authorList>
            <person name="Kallberg Y."/>
            <person name="Tangrot J."/>
            <person name="Rosling A."/>
        </authorList>
    </citation>
    <scope>NUCLEOTIDE SEQUENCE</scope>
    <source>
        <strain evidence="1">IL203A</strain>
    </source>
</reference>
<feature type="non-terminal residue" evidence="1">
    <location>
        <position position="242"/>
    </location>
</feature>
<proteinExistence type="predicted"/>
<dbReference type="EMBL" id="CAJVPU010010801">
    <property type="protein sequence ID" value="CAG8608918.1"/>
    <property type="molecule type" value="Genomic_DNA"/>
</dbReference>
<evidence type="ECO:0000313" key="2">
    <source>
        <dbReference type="Proteomes" id="UP000789702"/>
    </source>
</evidence>
<evidence type="ECO:0000313" key="1">
    <source>
        <dbReference type="EMBL" id="CAG8608918.1"/>
    </source>
</evidence>
<comment type="caution">
    <text evidence="1">The sequence shown here is derived from an EMBL/GenBank/DDBJ whole genome shotgun (WGS) entry which is preliminary data.</text>
</comment>
<accession>A0ACA9MSH1</accession>
<gene>
    <name evidence="1" type="ORF">DHETER_LOCUS7551</name>
</gene>
<feature type="non-terminal residue" evidence="1">
    <location>
        <position position="1"/>
    </location>
</feature>
<sequence length="242" mass="27705">YLQLEPHSVGENFIRRASVTEIHDHSVKRKKIREQINAQFANRKTLQDEYNKAKQEYWQKVDEDRQEASAPAFHEEIVVCENLINYFQTHHGVGKTEEVISNSIPDDSNSNIRQPDTISNVPEGCILAKKFEREEDLFGDISSKKVKAQKKKKTGKTNANNANRLQLPLSIMEDLIFLKVEIPLNPSDVEKVITELSEKKNYYVENQDRVTKENIAKAEAEIAALEGKVPNKKVDDEKSESV</sequence>
<dbReference type="Proteomes" id="UP000789702">
    <property type="component" value="Unassembled WGS sequence"/>
</dbReference>
<protein>
    <submittedName>
        <fullName evidence="1">2157_t:CDS:1</fullName>
    </submittedName>
</protein>
<name>A0ACA9MSH1_9GLOM</name>